<dbReference type="WBParaSite" id="jg20179">
    <property type="protein sequence ID" value="jg20179"/>
    <property type="gene ID" value="jg20179"/>
</dbReference>
<feature type="region of interest" description="Disordered" evidence="3">
    <location>
        <begin position="145"/>
        <end position="167"/>
    </location>
</feature>
<proteinExistence type="inferred from homology"/>
<keyword evidence="4" id="KW-1185">Reference proteome</keyword>
<dbReference type="PANTHER" id="PTHR12353">
    <property type="entry name" value="DISKS LARGE-ASSOCIATED PROTEIN DAP SAP90/PSD-95-ASSOCIATED PROTEIN"/>
    <property type="match status" value="1"/>
</dbReference>
<feature type="coiled-coil region" evidence="2">
    <location>
        <begin position="184"/>
        <end position="222"/>
    </location>
</feature>
<dbReference type="PANTHER" id="PTHR12353:SF31">
    <property type="entry name" value="LD44824P"/>
    <property type="match status" value="1"/>
</dbReference>
<evidence type="ECO:0000256" key="1">
    <source>
        <dbReference type="ARBA" id="ARBA00008839"/>
    </source>
</evidence>
<evidence type="ECO:0000313" key="5">
    <source>
        <dbReference type="WBParaSite" id="jg20179"/>
    </source>
</evidence>
<dbReference type="GO" id="GO:0099572">
    <property type="term" value="C:postsynaptic specialization"/>
    <property type="evidence" value="ECO:0007669"/>
    <property type="project" value="TreeGrafter"/>
</dbReference>
<evidence type="ECO:0000256" key="2">
    <source>
        <dbReference type="SAM" id="Coils"/>
    </source>
</evidence>
<accession>A0A915DJN1</accession>
<dbReference type="GO" id="GO:0060090">
    <property type="term" value="F:molecular adaptor activity"/>
    <property type="evidence" value="ECO:0007669"/>
    <property type="project" value="TreeGrafter"/>
</dbReference>
<dbReference type="AlphaFoldDB" id="A0A915DJN1"/>
<dbReference type="InterPro" id="IPR005026">
    <property type="entry name" value="SAPAP"/>
</dbReference>
<reference evidence="5" key="1">
    <citation type="submission" date="2022-11" db="UniProtKB">
        <authorList>
            <consortium name="WormBaseParasite"/>
        </authorList>
    </citation>
    <scope>IDENTIFICATION</scope>
</reference>
<dbReference type="GO" id="GO:0023052">
    <property type="term" value="P:signaling"/>
    <property type="evidence" value="ECO:0007669"/>
    <property type="project" value="InterPro"/>
</dbReference>
<dbReference type="Proteomes" id="UP000887574">
    <property type="component" value="Unplaced"/>
</dbReference>
<evidence type="ECO:0000256" key="3">
    <source>
        <dbReference type="SAM" id="MobiDB-lite"/>
    </source>
</evidence>
<keyword evidence="2" id="KW-0175">Coiled coil</keyword>
<comment type="similarity">
    <text evidence="1">Belongs to the SAPAP family.</text>
</comment>
<sequence>MNWFNYRNWIFFLDRKFSSTSLSLDGEGYKKLVEDVLKLLQTHLEKTTNLLQNQDLLPEEVSESVRVAVGRTELLLKKRMAQFTKQLHSHLNPATADKLTTLNDLHGLWTLVDIQLADIRNCFEQVEKSRLIGWQTPRQTLTTAASMPSLLLPPTSRRPSTENGHKVLLPKPLGLKNVDSAANKEKELQRKAVIEAKRQELNRQRRALIDAKRAELNNQKEELVIDKE</sequence>
<organism evidence="4 5">
    <name type="scientific">Ditylenchus dipsaci</name>
    <dbReference type="NCBI Taxonomy" id="166011"/>
    <lineage>
        <taxon>Eukaryota</taxon>
        <taxon>Metazoa</taxon>
        <taxon>Ecdysozoa</taxon>
        <taxon>Nematoda</taxon>
        <taxon>Chromadorea</taxon>
        <taxon>Rhabditida</taxon>
        <taxon>Tylenchina</taxon>
        <taxon>Tylenchomorpha</taxon>
        <taxon>Sphaerularioidea</taxon>
        <taxon>Anguinidae</taxon>
        <taxon>Anguininae</taxon>
        <taxon>Ditylenchus</taxon>
    </lineage>
</organism>
<feature type="compositionally biased region" description="Low complexity" evidence="3">
    <location>
        <begin position="148"/>
        <end position="158"/>
    </location>
</feature>
<dbReference type="Pfam" id="PF03359">
    <property type="entry name" value="GKAP"/>
    <property type="match status" value="1"/>
</dbReference>
<evidence type="ECO:0000313" key="4">
    <source>
        <dbReference type="Proteomes" id="UP000887574"/>
    </source>
</evidence>
<dbReference type="GO" id="GO:0098978">
    <property type="term" value="C:glutamatergic synapse"/>
    <property type="evidence" value="ECO:0007669"/>
    <property type="project" value="TreeGrafter"/>
</dbReference>
<name>A0A915DJN1_9BILA</name>
<protein>
    <submittedName>
        <fullName evidence="5">Uncharacterized protein</fullName>
    </submittedName>
</protein>